<dbReference type="RefSeq" id="WP_159427988.1">
    <property type="nucleotide sequence ID" value="NZ_FNAF01000004.1"/>
</dbReference>
<dbReference type="InterPro" id="IPR041219">
    <property type="entry name" value="Phage_lysozyme2"/>
</dbReference>
<feature type="chain" id="PRO_5011483510" description="Phage tail lysozyme domain-containing protein" evidence="2">
    <location>
        <begin position="25"/>
        <end position="469"/>
    </location>
</feature>
<dbReference type="Pfam" id="PF18013">
    <property type="entry name" value="Phage_lysozyme2"/>
    <property type="match status" value="1"/>
</dbReference>
<name>A0A1G6W2C3_PEPNI</name>
<keyword evidence="2" id="KW-0732">Signal</keyword>
<proteinExistence type="predicted"/>
<keyword evidence="5" id="KW-1185">Reference proteome</keyword>
<dbReference type="OrthoDB" id="1998825at2"/>
<feature type="region of interest" description="Disordered" evidence="1">
    <location>
        <begin position="30"/>
        <end position="73"/>
    </location>
</feature>
<organism evidence="4 5">
    <name type="scientific">Peptococcus niger</name>
    <dbReference type="NCBI Taxonomy" id="2741"/>
    <lineage>
        <taxon>Bacteria</taxon>
        <taxon>Bacillati</taxon>
        <taxon>Bacillota</taxon>
        <taxon>Clostridia</taxon>
        <taxon>Eubacteriales</taxon>
        <taxon>Peptococcaceae</taxon>
        <taxon>Peptococcus</taxon>
    </lineage>
</organism>
<reference evidence="4 5" key="1">
    <citation type="submission" date="2016-10" db="EMBL/GenBank/DDBJ databases">
        <authorList>
            <person name="de Groot N.N."/>
        </authorList>
    </citation>
    <scope>NUCLEOTIDE SEQUENCE [LARGE SCALE GENOMIC DNA]</scope>
    <source>
        <strain evidence="4 5">DSM 20475</strain>
    </source>
</reference>
<sequence length="469" mass="51885">MKKIICSCLIVFCCLSPLAETAYATEIGPTGVNASSAKENKGQVPDKKDSKSIENADKKKKPAMKPEEASISKRLNVTGKMEQAFNEDPDVLKEANETAYGWEDDLSKIRYWKTEIGGKELVDFKRQAGWQEEFLGDMIEITSEHLGLQGSGRAGNKKAGAEEVASLAAGEVGTKEEPPGSGINKYTTWFFGKEVKEKKPWSTIFVSYIMNKAKLDSGGFWKKTASKAAAYQNLTGTLGFKAYSLSELENYGGASYKAKKGDLFFFGDHIGIVAGSGGSDLEIVVGDYEGEVKKLTIKKEDKEFADGKLVAMEYPKSNYTDGDKEQNKETVFRFLTDEMGYSAAAACGVMANIQHESGFTPDINEYSGGGGYGLCQWTGPRRTSLVNWCKNNGYSEKTLEGQLWYLKHETEGTYGKINDYMLRIPNTDAGAYEAGRYWCKEWERPADSFGQPRSRGHMAKTKLWPVFGR</sequence>
<protein>
    <recommendedName>
        <fullName evidence="3">Phage tail lysozyme domain-containing protein</fullName>
    </recommendedName>
</protein>
<evidence type="ECO:0000256" key="2">
    <source>
        <dbReference type="SAM" id="SignalP"/>
    </source>
</evidence>
<evidence type="ECO:0000259" key="3">
    <source>
        <dbReference type="Pfam" id="PF18013"/>
    </source>
</evidence>
<dbReference type="Gene3D" id="1.10.530.10">
    <property type="match status" value="1"/>
</dbReference>
<feature type="compositionally biased region" description="Basic and acidic residues" evidence="1">
    <location>
        <begin position="38"/>
        <end position="57"/>
    </location>
</feature>
<evidence type="ECO:0000313" key="4">
    <source>
        <dbReference type="EMBL" id="SDD59387.1"/>
    </source>
</evidence>
<evidence type="ECO:0000256" key="1">
    <source>
        <dbReference type="SAM" id="MobiDB-lite"/>
    </source>
</evidence>
<accession>A0A1G6W2C3</accession>
<dbReference type="AlphaFoldDB" id="A0A1G6W2C3"/>
<feature type="domain" description="Phage tail lysozyme" evidence="3">
    <location>
        <begin position="327"/>
        <end position="460"/>
    </location>
</feature>
<evidence type="ECO:0000313" key="5">
    <source>
        <dbReference type="Proteomes" id="UP000198995"/>
    </source>
</evidence>
<dbReference type="EMBL" id="FNAF01000004">
    <property type="protein sequence ID" value="SDD59387.1"/>
    <property type="molecule type" value="Genomic_DNA"/>
</dbReference>
<feature type="signal peptide" evidence="2">
    <location>
        <begin position="1"/>
        <end position="24"/>
    </location>
</feature>
<dbReference type="Proteomes" id="UP000198995">
    <property type="component" value="Unassembled WGS sequence"/>
</dbReference>
<gene>
    <name evidence="4" type="ORF">SAMN04489866_104197</name>
</gene>
<dbReference type="STRING" id="2741.SAMN04489866_104197"/>